<dbReference type="GO" id="GO:0042918">
    <property type="term" value="P:alkanesulfonate transmembrane transport"/>
    <property type="evidence" value="ECO:0007669"/>
    <property type="project" value="TreeGrafter"/>
</dbReference>
<dbReference type="KEGG" id="daer:H9K75_03540"/>
<keyword evidence="6" id="KW-1185">Reference proteome</keyword>
<dbReference type="AlphaFoldDB" id="A0A7H0GLN0"/>
<evidence type="ECO:0000313" key="5">
    <source>
        <dbReference type="EMBL" id="QNP49196.1"/>
    </source>
</evidence>
<accession>A0A7H0GLN0</accession>
<sequence>METNSLTRRQLGLRAALALAACAGGSQWLVPAQAQWGERSRVPLRVAVGGKGDLHHLPLTVAERLGYFRDEGLSLDIENYTGAPLAMAAVHSGRADIGCSDYDRLIESQALGFPCRCLVLMGRTPQLVLAASPRYWPKKPLNHQRELRIGVAAPGSSAQFFASLWLLQAGISARQVQFIGVDSGASAIAAFRQGHVQALSHVDPLITLLEQRSEVQILADTRSLKGSADFYGGPMPGACMYASQTFVQQRAREVQAFVNAVVRALKWMQTASPADLARVVPTEYWLDDRAAYLAAFEKGRATLSPDGLMPDDGPATALRAVARLREGQTAPKVNLGLTYSNEWVTQAKLKFQL</sequence>
<gene>
    <name evidence="5" type="ORF">H9K75_03540</name>
</gene>
<evidence type="ECO:0000256" key="2">
    <source>
        <dbReference type="ARBA" id="ARBA00010742"/>
    </source>
</evidence>
<proteinExistence type="inferred from homology"/>
<protein>
    <submittedName>
        <fullName evidence="5">ABC transporter substrate-binding protein</fullName>
    </submittedName>
</protein>
<keyword evidence="3" id="KW-0732">Signal</keyword>
<dbReference type="RefSeq" id="WP_187724788.1">
    <property type="nucleotide sequence ID" value="NZ_CP060783.1"/>
</dbReference>
<dbReference type="InterPro" id="IPR015168">
    <property type="entry name" value="SsuA/THI5"/>
</dbReference>
<dbReference type="SUPFAM" id="SSF53850">
    <property type="entry name" value="Periplasmic binding protein-like II"/>
    <property type="match status" value="1"/>
</dbReference>
<dbReference type="Proteomes" id="UP000516028">
    <property type="component" value="Chromosome"/>
</dbReference>
<organism evidence="5 6">
    <name type="scientific">Diaphorobacter aerolatus</name>
    <dbReference type="NCBI Taxonomy" id="1288495"/>
    <lineage>
        <taxon>Bacteria</taxon>
        <taxon>Pseudomonadati</taxon>
        <taxon>Pseudomonadota</taxon>
        <taxon>Betaproteobacteria</taxon>
        <taxon>Burkholderiales</taxon>
        <taxon>Comamonadaceae</taxon>
        <taxon>Diaphorobacter</taxon>
    </lineage>
</organism>
<dbReference type="PROSITE" id="PS51318">
    <property type="entry name" value="TAT"/>
    <property type="match status" value="1"/>
</dbReference>
<name>A0A7H0GLN0_9BURK</name>
<dbReference type="Pfam" id="PF09084">
    <property type="entry name" value="NMT1"/>
    <property type="match status" value="1"/>
</dbReference>
<evidence type="ECO:0000259" key="4">
    <source>
        <dbReference type="Pfam" id="PF09084"/>
    </source>
</evidence>
<dbReference type="GO" id="GO:0042597">
    <property type="term" value="C:periplasmic space"/>
    <property type="evidence" value="ECO:0007669"/>
    <property type="project" value="UniProtKB-SubCell"/>
</dbReference>
<dbReference type="InterPro" id="IPR006311">
    <property type="entry name" value="TAT_signal"/>
</dbReference>
<evidence type="ECO:0000313" key="6">
    <source>
        <dbReference type="Proteomes" id="UP000516028"/>
    </source>
</evidence>
<evidence type="ECO:0000256" key="3">
    <source>
        <dbReference type="ARBA" id="ARBA00022729"/>
    </source>
</evidence>
<comment type="subcellular location">
    <subcellularLocation>
        <location evidence="1">Periplasm</location>
    </subcellularLocation>
</comment>
<comment type="similarity">
    <text evidence="2">Belongs to the bacterial solute-binding protein SsuA/TauA family.</text>
</comment>
<reference evidence="5 6" key="1">
    <citation type="submission" date="2020-08" db="EMBL/GenBank/DDBJ databases">
        <title>Genome sequence of Diaphorobacter aerolatus KACC 16536T.</title>
        <authorList>
            <person name="Hyun D.-W."/>
            <person name="Bae J.-W."/>
        </authorList>
    </citation>
    <scope>NUCLEOTIDE SEQUENCE [LARGE SCALE GENOMIC DNA]</scope>
    <source>
        <strain evidence="5 6">KACC 16536</strain>
    </source>
</reference>
<dbReference type="Gene3D" id="3.40.190.10">
    <property type="entry name" value="Periplasmic binding protein-like II"/>
    <property type="match status" value="2"/>
</dbReference>
<feature type="domain" description="SsuA/THI5-like" evidence="4">
    <location>
        <begin position="55"/>
        <end position="269"/>
    </location>
</feature>
<dbReference type="PANTHER" id="PTHR30024">
    <property type="entry name" value="ALIPHATIC SULFONATES-BINDING PROTEIN-RELATED"/>
    <property type="match status" value="1"/>
</dbReference>
<evidence type="ECO:0000256" key="1">
    <source>
        <dbReference type="ARBA" id="ARBA00004418"/>
    </source>
</evidence>
<dbReference type="PANTHER" id="PTHR30024:SF47">
    <property type="entry name" value="TAURINE-BINDING PERIPLASMIC PROTEIN"/>
    <property type="match status" value="1"/>
</dbReference>
<dbReference type="EMBL" id="CP060783">
    <property type="protein sequence ID" value="QNP49196.1"/>
    <property type="molecule type" value="Genomic_DNA"/>
</dbReference>